<comment type="caution">
    <text evidence="1">The sequence shown here is derived from an EMBL/GenBank/DDBJ whole genome shotgun (WGS) entry which is preliminary data.</text>
</comment>
<evidence type="ECO:0000313" key="2">
    <source>
        <dbReference type="Proteomes" id="UP001311799"/>
    </source>
</evidence>
<protein>
    <submittedName>
        <fullName evidence="1">Uncharacterized protein</fullName>
    </submittedName>
</protein>
<organism evidence="1 2">
    <name type="scientific">Cryptosporidium xiaoi</name>
    <dbReference type="NCBI Taxonomy" id="659607"/>
    <lineage>
        <taxon>Eukaryota</taxon>
        <taxon>Sar</taxon>
        <taxon>Alveolata</taxon>
        <taxon>Apicomplexa</taxon>
        <taxon>Conoidasida</taxon>
        <taxon>Coccidia</taxon>
        <taxon>Eucoccidiorida</taxon>
        <taxon>Eimeriorina</taxon>
        <taxon>Cryptosporidiidae</taxon>
        <taxon>Cryptosporidium</taxon>
    </lineage>
</organism>
<keyword evidence="2" id="KW-1185">Reference proteome</keyword>
<name>A0AAV9Y3G0_9CRYT</name>
<accession>A0AAV9Y3G0</accession>
<reference evidence="1 2" key="1">
    <citation type="submission" date="2023-10" db="EMBL/GenBank/DDBJ databases">
        <title>Comparative genomics analysis reveals potential genetic determinants of host preference in Cryptosporidium xiaoi.</title>
        <authorList>
            <person name="Xiao L."/>
            <person name="Li J."/>
        </authorList>
    </citation>
    <scope>NUCLEOTIDE SEQUENCE [LARGE SCALE GENOMIC DNA]</scope>
    <source>
        <strain evidence="1 2">52996</strain>
    </source>
</reference>
<gene>
    <name evidence="1" type="ORF">RS030_111813</name>
</gene>
<sequence length="176" mass="19895">MSDENNTESKKVKILDSKLGVSEANLEEKKVDLQERGYCNWGARCCCTSRMKFEDVNVAPGEEIENIQEENESGQDLIEDITNTLAGYRRESVFNAISEFEKKLLTLGMAEEGSGDEESDSERSDFDSALRRRSEFVQRPLIINTIGTRRATAPQAMKKEVAARLDIFVNEETTEE</sequence>
<dbReference type="Proteomes" id="UP001311799">
    <property type="component" value="Unassembled WGS sequence"/>
</dbReference>
<dbReference type="EMBL" id="JAWDEY010000002">
    <property type="protein sequence ID" value="KAK6590997.1"/>
    <property type="molecule type" value="Genomic_DNA"/>
</dbReference>
<evidence type="ECO:0000313" key="1">
    <source>
        <dbReference type="EMBL" id="KAK6590997.1"/>
    </source>
</evidence>
<proteinExistence type="predicted"/>
<dbReference type="AlphaFoldDB" id="A0AAV9Y3G0"/>